<name>A0A9N9QMF6_9CUCU</name>
<feature type="compositionally biased region" description="Basic residues" evidence="1">
    <location>
        <begin position="65"/>
        <end position="77"/>
    </location>
</feature>
<gene>
    <name evidence="2" type="ORF">CEUTPL_LOCUS4381</name>
</gene>
<feature type="region of interest" description="Disordered" evidence="1">
    <location>
        <begin position="65"/>
        <end position="92"/>
    </location>
</feature>
<reference evidence="2" key="1">
    <citation type="submission" date="2022-01" db="EMBL/GenBank/DDBJ databases">
        <authorList>
            <person name="King R."/>
        </authorList>
    </citation>
    <scope>NUCLEOTIDE SEQUENCE</scope>
</reference>
<evidence type="ECO:0000313" key="2">
    <source>
        <dbReference type="EMBL" id="CAG9763723.1"/>
    </source>
</evidence>
<dbReference type="EMBL" id="OU892290">
    <property type="protein sequence ID" value="CAG9763723.1"/>
    <property type="molecule type" value="Genomic_DNA"/>
</dbReference>
<dbReference type="PANTHER" id="PTHR31025">
    <property type="entry name" value="SI:CH211-196P9.1-RELATED"/>
    <property type="match status" value="1"/>
</dbReference>
<organism evidence="2 3">
    <name type="scientific">Ceutorhynchus assimilis</name>
    <name type="common">cabbage seed weevil</name>
    <dbReference type="NCBI Taxonomy" id="467358"/>
    <lineage>
        <taxon>Eukaryota</taxon>
        <taxon>Metazoa</taxon>
        <taxon>Ecdysozoa</taxon>
        <taxon>Arthropoda</taxon>
        <taxon>Hexapoda</taxon>
        <taxon>Insecta</taxon>
        <taxon>Pterygota</taxon>
        <taxon>Neoptera</taxon>
        <taxon>Endopterygota</taxon>
        <taxon>Coleoptera</taxon>
        <taxon>Polyphaga</taxon>
        <taxon>Cucujiformia</taxon>
        <taxon>Curculionidae</taxon>
        <taxon>Ceutorhynchinae</taxon>
        <taxon>Ceutorhynchus</taxon>
    </lineage>
</organism>
<sequence>MVVNIMVEKYGTDIHKNVKIDFAKAIVCLFPCYRTISEKGGYETFYNPDTGAGFLAWRLRTIKRNSPKQRKPATKRKQSCELNTTTKKSRTEPPDVEVAEMVQFMKNALPDQKEIIIKKMKLTFEYRRSIVKDTTSVLLEFPRFMDTPDLINNDFTQLLPNCPSLEDFIIIFGEKILSIYKNLETAESSVTGEEESEVEIWDRDTRIFLAVLFMLPPTARGRKKVERIPIKELPNCLIIFCKRGRPLQEIIDSRSTKQPIVIACGPNKAAIDYYVLSVDGNILQPEIHRSVDALDLLFNTFTVLRPIYGS</sequence>
<dbReference type="AlphaFoldDB" id="A0A9N9QMF6"/>
<proteinExistence type="predicted"/>
<accession>A0A9N9QMF6</accession>
<keyword evidence="3" id="KW-1185">Reference proteome</keyword>
<evidence type="ECO:0000256" key="1">
    <source>
        <dbReference type="SAM" id="MobiDB-lite"/>
    </source>
</evidence>
<dbReference type="Proteomes" id="UP001152799">
    <property type="component" value="Chromosome 14"/>
</dbReference>
<evidence type="ECO:0000313" key="3">
    <source>
        <dbReference type="Proteomes" id="UP001152799"/>
    </source>
</evidence>
<dbReference type="OrthoDB" id="6781906at2759"/>
<protein>
    <submittedName>
        <fullName evidence="2">Uncharacterized protein</fullName>
    </submittedName>
</protein>
<dbReference type="PANTHER" id="PTHR31025:SF29">
    <property type="entry name" value="SI:CH211-196P9.1"/>
    <property type="match status" value="1"/>
</dbReference>